<dbReference type="InterPro" id="IPR013087">
    <property type="entry name" value="Znf_C2H2_type"/>
</dbReference>
<protein>
    <recommendedName>
        <fullName evidence="2">C2H2-type domain-containing protein</fullName>
    </recommendedName>
</protein>
<feature type="region of interest" description="Disordered" evidence="1">
    <location>
        <begin position="1"/>
        <end position="20"/>
    </location>
</feature>
<organism evidence="3 4">
    <name type="scientific">Littorina saxatilis</name>
    <dbReference type="NCBI Taxonomy" id="31220"/>
    <lineage>
        <taxon>Eukaryota</taxon>
        <taxon>Metazoa</taxon>
        <taxon>Spiralia</taxon>
        <taxon>Lophotrochozoa</taxon>
        <taxon>Mollusca</taxon>
        <taxon>Gastropoda</taxon>
        <taxon>Caenogastropoda</taxon>
        <taxon>Littorinimorpha</taxon>
        <taxon>Littorinoidea</taxon>
        <taxon>Littorinidae</taxon>
        <taxon>Littorina</taxon>
    </lineage>
</organism>
<reference evidence="3 4" key="1">
    <citation type="submission" date="2024-02" db="EMBL/GenBank/DDBJ databases">
        <title>Chromosome-scale genome assembly of the rough periwinkle Littorina saxatilis.</title>
        <authorList>
            <person name="De Jode A."/>
            <person name="Faria R."/>
            <person name="Formenti G."/>
            <person name="Sims Y."/>
            <person name="Smith T.P."/>
            <person name="Tracey A."/>
            <person name="Wood J.M.D."/>
            <person name="Zagrodzka Z.B."/>
            <person name="Johannesson K."/>
            <person name="Butlin R.K."/>
            <person name="Leder E.H."/>
        </authorList>
    </citation>
    <scope>NUCLEOTIDE SEQUENCE [LARGE SCALE GENOMIC DNA]</scope>
    <source>
        <strain evidence="3">Snail1</strain>
        <tissue evidence="3">Muscle</tissue>
    </source>
</reference>
<sequence>MVDTESHPRPRRTRHDSAKHYDAQRKDLELTQVLDVLQCYVDYGGGINCCVCGKLYKSRVCFIKHLWEHTIYWDQFAGDKNHMRVLSIQAALILYGSCQQPMRNIPVDSLLVTSPHTTEHSTDGKSSAIEAANAASKVNPSCTPKKESVSRNESVTVSRGTYDFSTVDAAKMLPTTPERKCTLPCAPKAPVKRHTPSVLKSSHKRKTPPKLDLRNFCNSKPSPSVVLSPTREVQLVQSPSPLMFSQSTPFLYTPVKQRIPCMEPKTPKKKTKKRQVNSGSSCSHAKRRISEFFTPSSNVSSNDHCWKETDSCSCKRKRAE</sequence>
<feature type="domain" description="C2H2-type" evidence="2">
    <location>
        <begin position="49"/>
        <end position="69"/>
    </location>
</feature>
<comment type="caution">
    <text evidence="3">The sequence shown here is derived from an EMBL/GenBank/DDBJ whole genome shotgun (WGS) entry which is preliminary data.</text>
</comment>
<accession>A0AAN9BVY8</accession>
<gene>
    <name evidence="3" type="ORF">V1264_012224</name>
</gene>
<dbReference type="EMBL" id="JBAMIC010000002">
    <property type="protein sequence ID" value="KAK7112838.1"/>
    <property type="molecule type" value="Genomic_DNA"/>
</dbReference>
<feature type="compositionally biased region" description="Basic residues" evidence="1">
    <location>
        <begin position="190"/>
        <end position="208"/>
    </location>
</feature>
<dbReference type="Proteomes" id="UP001374579">
    <property type="component" value="Unassembled WGS sequence"/>
</dbReference>
<evidence type="ECO:0000313" key="4">
    <source>
        <dbReference type="Proteomes" id="UP001374579"/>
    </source>
</evidence>
<dbReference type="AlphaFoldDB" id="A0AAN9BVY8"/>
<keyword evidence="4" id="KW-1185">Reference proteome</keyword>
<feature type="region of interest" description="Disordered" evidence="1">
    <location>
        <begin position="261"/>
        <end position="320"/>
    </location>
</feature>
<proteinExistence type="predicted"/>
<evidence type="ECO:0000256" key="1">
    <source>
        <dbReference type="SAM" id="MobiDB-lite"/>
    </source>
</evidence>
<feature type="region of interest" description="Disordered" evidence="1">
    <location>
        <begin position="184"/>
        <end position="214"/>
    </location>
</feature>
<dbReference type="PROSITE" id="PS00028">
    <property type="entry name" value="ZINC_FINGER_C2H2_1"/>
    <property type="match status" value="1"/>
</dbReference>
<evidence type="ECO:0000313" key="3">
    <source>
        <dbReference type="EMBL" id="KAK7112838.1"/>
    </source>
</evidence>
<evidence type="ECO:0000259" key="2">
    <source>
        <dbReference type="PROSITE" id="PS00028"/>
    </source>
</evidence>
<feature type="compositionally biased region" description="Polar residues" evidence="1">
    <location>
        <begin position="293"/>
        <end position="303"/>
    </location>
</feature>
<name>A0AAN9BVY8_9CAEN</name>